<dbReference type="Pfam" id="PF10604">
    <property type="entry name" value="Polyketide_cyc2"/>
    <property type="match status" value="1"/>
</dbReference>
<dbReference type="AlphaFoldDB" id="A0A1Y5F7C1"/>
<gene>
    <name evidence="1" type="ORF">A9Q84_10735</name>
</gene>
<evidence type="ECO:0008006" key="3">
    <source>
        <dbReference type="Google" id="ProtNLM"/>
    </source>
</evidence>
<name>A0A1Y5F7C1_9BACT</name>
<dbReference type="Gene3D" id="3.30.530.20">
    <property type="match status" value="1"/>
</dbReference>
<dbReference type="EMBL" id="MAAO01000006">
    <property type="protein sequence ID" value="OUR96808.1"/>
    <property type="molecule type" value="Genomic_DNA"/>
</dbReference>
<evidence type="ECO:0000313" key="2">
    <source>
        <dbReference type="Proteomes" id="UP000196531"/>
    </source>
</evidence>
<proteinExistence type="predicted"/>
<comment type="caution">
    <text evidence="1">The sequence shown here is derived from an EMBL/GenBank/DDBJ whole genome shotgun (WGS) entry which is preliminary data.</text>
</comment>
<dbReference type="Proteomes" id="UP000196531">
    <property type="component" value="Unassembled WGS sequence"/>
</dbReference>
<accession>A0A1Y5F7C1</accession>
<organism evidence="1 2">
    <name type="scientific">Halobacteriovorax marinus</name>
    <dbReference type="NCBI Taxonomy" id="97084"/>
    <lineage>
        <taxon>Bacteria</taxon>
        <taxon>Pseudomonadati</taxon>
        <taxon>Bdellovibrionota</taxon>
        <taxon>Bacteriovoracia</taxon>
        <taxon>Bacteriovoracales</taxon>
        <taxon>Halobacteriovoraceae</taxon>
        <taxon>Halobacteriovorax</taxon>
    </lineage>
</organism>
<evidence type="ECO:0000313" key="1">
    <source>
        <dbReference type="EMBL" id="OUR96808.1"/>
    </source>
</evidence>
<sequence length="139" mass="15768">MKLKHSITINSPLASVWSTTVDVNNWNKWTPTIETSSLNDESFSLGSSATIKQPDMAESIWTITQFEDKESFTWETSVPGLKMIASHRLVEVNPNETTNILILEVKGLLSFILWPILKGKIRNSLEKENEGLKSFCEQR</sequence>
<dbReference type="SUPFAM" id="SSF55961">
    <property type="entry name" value="Bet v1-like"/>
    <property type="match status" value="1"/>
</dbReference>
<dbReference type="InterPro" id="IPR023393">
    <property type="entry name" value="START-like_dom_sf"/>
</dbReference>
<dbReference type="InterPro" id="IPR019587">
    <property type="entry name" value="Polyketide_cyclase/dehydratase"/>
</dbReference>
<reference evidence="2" key="1">
    <citation type="journal article" date="2017" name="Proc. Natl. Acad. Sci. U.S.A.">
        <title>Simulation of Deepwater Horizon oil plume reveals substrate specialization within a complex community of hydrocarbon-degraders.</title>
        <authorList>
            <person name="Hu P."/>
            <person name="Dubinsky E.A."/>
            <person name="Probst A.J."/>
            <person name="Wang J."/>
            <person name="Sieber C.M.K."/>
            <person name="Tom L.M."/>
            <person name="Gardinali P."/>
            <person name="Banfield J.F."/>
            <person name="Atlas R.M."/>
            <person name="Andersen G.L."/>
        </authorList>
    </citation>
    <scope>NUCLEOTIDE SEQUENCE [LARGE SCALE GENOMIC DNA]</scope>
</reference>
<protein>
    <recommendedName>
        <fullName evidence="3">Polyketide cyclase</fullName>
    </recommendedName>
</protein>